<evidence type="ECO:0000256" key="17">
    <source>
        <dbReference type="ARBA" id="ARBA00048623"/>
    </source>
</evidence>
<dbReference type="PANTHER" id="PTHR34148:SF1">
    <property type="entry name" value="ADENOSYLCOBINAMIDE-GDP RIBAZOLETRANSFERASE"/>
    <property type="match status" value="1"/>
</dbReference>
<dbReference type="Pfam" id="PF02654">
    <property type="entry name" value="CobS"/>
    <property type="match status" value="1"/>
</dbReference>
<evidence type="ECO:0000256" key="7">
    <source>
        <dbReference type="ARBA" id="ARBA00022475"/>
    </source>
</evidence>
<keyword evidence="12 19" id="KW-1133">Transmembrane helix</keyword>
<proteinExistence type="inferred from homology"/>
<accession>A0A6J6IPG9</accession>
<protein>
    <recommendedName>
        <fullName evidence="6">Adenosylcobinamide-GDP ribazoletransferase</fullName>
        <ecNumber evidence="5">2.7.8.26</ecNumber>
    </recommendedName>
    <alternativeName>
        <fullName evidence="16">Cobalamin synthase</fullName>
    </alternativeName>
    <alternativeName>
        <fullName evidence="15">Cobalamin-5'-phosphate synthase</fullName>
    </alternativeName>
</protein>
<comment type="subcellular location">
    <subcellularLocation>
        <location evidence="2">Cell membrane</location>
        <topology evidence="2">Multi-pass membrane protein</topology>
    </subcellularLocation>
</comment>
<dbReference type="AlphaFoldDB" id="A0A6J6IPG9"/>
<comment type="function">
    <text evidence="14">Joins adenosylcobinamide-GDP and alpha-ribazole to generate adenosylcobalamin (Ado-cobalamin). Also synthesizes adenosylcobalamin 5'-phosphate from adenosylcobinamide-GDP and alpha-ribazole 5'-phosphate.</text>
</comment>
<dbReference type="UniPathway" id="UPA00148">
    <property type="reaction ID" value="UER00238"/>
</dbReference>
<keyword evidence="7" id="KW-1003">Cell membrane</keyword>
<evidence type="ECO:0000256" key="5">
    <source>
        <dbReference type="ARBA" id="ARBA00013200"/>
    </source>
</evidence>
<comment type="catalytic activity">
    <reaction evidence="17">
        <text>alpha-ribazole + adenosylcob(III)inamide-GDP = adenosylcob(III)alamin + GMP + H(+)</text>
        <dbReference type="Rhea" id="RHEA:16049"/>
        <dbReference type="ChEBI" id="CHEBI:10329"/>
        <dbReference type="ChEBI" id="CHEBI:15378"/>
        <dbReference type="ChEBI" id="CHEBI:18408"/>
        <dbReference type="ChEBI" id="CHEBI:58115"/>
        <dbReference type="ChEBI" id="CHEBI:60487"/>
        <dbReference type="EC" id="2.7.8.26"/>
    </reaction>
</comment>
<evidence type="ECO:0000256" key="18">
    <source>
        <dbReference type="ARBA" id="ARBA00049504"/>
    </source>
</evidence>
<dbReference type="HAMAP" id="MF_00719">
    <property type="entry name" value="CobS"/>
    <property type="match status" value="1"/>
</dbReference>
<reference evidence="20" key="1">
    <citation type="submission" date="2020-05" db="EMBL/GenBank/DDBJ databases">
        <authorList>
            <person name="Chiriac C."/>
            <person name="Salcher M."/>
            <person name="Ghai R."/>
            <person name="Kavagutti S V."/>
        </authorList>
    </citation>
    <scope>NUCLEOTIDE SEQUENCE</scope>
</reference>
<evidence type="ECO:0000256" key="4">
    <source>
        <dbReference type="ARBA" id="ARBA00010561"/>
    </source>
</evidence>
<organism evidence="20">
    <name type="scientific">freshwater metagenome</name>
    <dbReference type="NCBI Taxonomy" id="449393"/>
    <lineage>
        <taxon>unclassified sequences</taxon>
        <taxon>metagenomes</taxon>
        <taxon>ecological metagenomes</taxon>
    </lineage>
</organism>
<comment type="catalytic activity">
    <reaction evidence="18">
        <text>alpha-ribazole 5'-phosphate + adenosylcob(III)inamide-GDP = adenosylcob(III)alamin 5'-phosphate + GMP + H(+)</text>
        <dbReference type="Rhea" id="RHEA:23560"/>
        <dbReference type="ChEBI" id="CHEBI:15378"/>
        <dbReference type="ChEBI" id="CHEBI:57918"/>
        <dbReference type="ChEBI" id="CHEBI:58115"/>
        <dbReference type="ChEBI" id="CHEBI:60487"/>
        <dbReference type="ChEBI" id="CHEBI:60493"/>
        <dbReference type="EC" id="2.7.8.26"/>
    </reaction>
</comment>
<dbReference type="GO" id="GO:0009236">
    <property type="term" value="P:cobalamin biosynthetic process"/>
    <property type="evidence" value="ECO:0007669"/>
    <property type="project" value="UniProtKB-UniPathway"/>
</dbReference>
<evidence type="ECO:0000256" key="6">
    <source>
        <dbReference type="ARBA" id="ARBA00015850"/>
    </source>
</evidence>
<dbReference type="NCBIfam" id="TIGR00317">
    <property type="entry name" value="cobS"/>
    <property type="match status" value="1"/>
</dbReference>
<evidence type="ECO:0000256" key="11">
    <source>
        <dbReference type="ARBA" id="ARBA00022842"/>
    </source>
</evidence>
<feature type="transmembrane region" description="Helical" evidence="19">
    <location>
        <begin position="227"/>
        <end position="246"/>
    </location>
</feature>
<keyword evidence="11" id="KW-0460">Magnesium</keyword>
<feature type="transmembrane region" description="Helical" evidence="19">
    <location>
        <begin position="166"/>
        <end position="185"/>
    </location>
</feature>
<feature type="transmembrane region" description="Helical" evidence="19">
    <location>
        <begin position="136"/>
        <end position="154"/>
    </location>
</feature>
<evidence type="ECO:0000256" key="14">
    <source>
        <dbReference type="ARBA" id="ARBA00025228"/>
    </source>
</evidence>
<name>A0A6J6IPG9_9ZZZZ</name>
<evidence type="ECO:0000256" key="1">
    <source>
        <dbReference type="ARBA" id="ARBA00001946"/>
    </source>
</evidence>
<evidence type="ECO:0000256" key="12">
    <source>
        <dbReference type="ARBA" id="ARBA00022989"/>
    </source>
</evidence>
<keyword evidence="13 19" id="KW-0472">Membrane</keyword>
<dbReference type="GO" id="GO:0008818">
    <property type="term" value="F:cobalamin 5'-phosphate synthase activity"/>
    <property type="evidence" value="ECO:0007669"/>
    <property type="project" value="InterPro"/>
</dbReference>
<evidence type="ECO:0000256" key="13">
    <source>
        <dbReference type="ARBA" id="ARBA00023136"/>
    </source>
</evidence>
<dbReference type="GO" id="GO:0005886">
    <property type="term" value="C:plasma membrane"/>
    <property type="evidence" value="ECO:0007669"/>
    <property type="project" value="UniProtKB-SubCell"/>
</dbReference>
<evidence type="ECO:0000256" key="16">
    <source>
        <dbReference type="ARBA" id="ARBA00032853"/>
    </source>
</evidence>
<keyword evidence="10 19" id="KW-0812">Transmembrane</keyword>
<evidence type="ECO:0000256" key="10">
    <source>
        <dbReference type="ARBA" id="ARBA00022692"/>
    </source>
</evidence>
<evidence type="ECO:0000256" key="8">
    <source>
        <dbReference type="ARBA" id="ARBA00022573"/>
    </source>
</evidence>
<feature type="transmembrane region" description="Helical" evidence="19">
    <location>
        <begin position="191"/>
        <end position="215"/>
    </location>
</feature>
<comment type="similarity">
    <text evidence="4">Belongs to the CobS family.</text>
</comment>
<evidence type="ECO:0000256" key="2">
    <source>
        <dbReference type="ARBA" id="ARBA00004651"/>
    </source>
</evidence>
<evidence type="ECO:0000256" key="15">
    <source>
        <dbReference type="ARBA" id="ARBA00032605"/>
    </source>
</evidence>
<gene>
    <name evidence="20" type="ORF">UFOPK1908_01210</name>
    <name evidence="21" type="ORF">UFOPK3576_01375</name>
</gene>
<dbReference type="GO" id="GO:0051073">
    <property type="term" value="F:adenosylcobinamide-GDP ribazoletransferase activity"/>
    <property type="evidence" value="ECO:0007669"/>
    <property type="project" value="UniProtKB-EC"/>
</dbReference>
<dbReference type="EMBL" id="CAEZVB010000068">
    <property type="protein sequence ID" value="CAB4626547.1"/>
    <property type="molecule type" value="Genomic_DNA"/>
</dbReference>
<evidence type="ECO:0000313" key="21">
    <source>
        <dbReference type="EMBL" id="CAB4915156.1"/>
    </source>
</evidence>
<comment type="cofactor">
    <cofactor evidence="1">
        <name>Mg(2+)</name>
        <dbReference type="ChEBI" id="CHEBI:18420"/>
    </cofactor>
</comment>
<comment type="pathway">
    <text evidence="3">Cofactor biosynthesis; adenosylcobalamin biosynthesis; adenosylcobalamin from cob(II)yrinate a,c-diamide: step 7/7.</text>
</comment>
<feature type="transmembrane region" description="Helical" evidence="19">
    <location>
        <begin position="57"/>
        <end position="74"/>
    </location>
</feature>
<feature type="transmembrane region" description="Helical" evidence="19">
    <location>
        <begin position="110"/>
        <end position="130"/>
    </location>
</feature>
<dbReference type="InterPro" id="IPR003805">
    <property type="entry name" value="CobS"/>
</dbReference>
<evidence type="ECO:0000256" key="19">
    <source>
        <dbReference type="SAM" id="Phobius"/>
    </source>
</evidence>
<keyword evidence="9" id="KW-0808">Transferase</keyword>
<dbReference type="PANTHER" id="PTHR34148">
    <property type="entry name" value="ADENOSYLCOBINAMIDE-GDP RIBAZOLETRANSFERASE"/>
    <property type="match status" value="1"/>
</dbReference>
<evidence type="ECO:0000256" key="3">
    <source>
        <dbReference type="ARBA" id="ARBA00004663"/>
    </source>
</evidence>
<dbReference type="EMBL" id="CAFBMO010000072">
    <property type="protein sequence ID" value="CAB4915156.1"/>
    <property type="molecule type" value="Genomic_DNA"/>
</dbReference>
<sequence>MPNALRLALGTFTRIPVPPPTSVDRSVAGQAIALAPFTAAVLALICAIPLLFVYTDAPHLLLAVLSIALLTWLTRGMHLDGLADVADGLGSNKPPSLALEIARKSDIGPFGVITLVLVLALQIVALTACLDHGNGFLAFAIAMFVSRTALTWGCIKGWPAARDEGLGAMVAQSTPIAVPIIWTVMALVGSYLAFGFAGAGATTLGVISAIALLNITNRRFGGVTGDVFGAVIEVSMTTALVVLALAN</sequence>
<dbReference type="EC" id="2.7.8.26" evidence="5"/>
<evidence type="ECO:0000256" key="9">
    <source>
        <dbReference type="ARBA" id="ARBA00022679"/>
    </source>
</evidence>
<keyword evidence="8" id="KW-0169">Cobalamin biosynthesis</keyword>
<evidence type="ECO:0000313" key="20">
    <source>
        <dbReference type="EMBL" id="CAB4626547.1"/>
    </source>
</evidence>
<feature type="transmembrane region" description="Helical" evidence="19">
    <location>
        <begin position="31"/>
        <end position="51"/>
    </location>
</feature>